<reference evidence="2" key="2">
    <citation type="submission" date="2020-09" db="EMBL/GenBank/DDBJ databases">
        <authorList>
            <person name="Sun Q."/>
            <person name="Zhou Y."/>
        </authorList>
    </citation>
    <scope>NUCLEOTIDE SEQUENCE</scope>
    <source>
        <strain evidence="2">CGMCC 1.12919</strain>
    </source>
</reference>
<comment type="caution">
    <text evidence="2">The sequence shown here is derived from an EMBL/GenBank/DDBJ whole genome shotgun (WGS) entry which is preliminary data.</text>
</comment>
<accession>A0A916UJI5</accession>
<name>A0A916UJI5_9HYPH</name>
<evidence type="ECO:0000313" key="2">
    <source>
        <dbReference type="EMBL" id="GGC75256.1"/>
    </source>
</evidence>
<dbReference type="Pfam" id="PF03167">
    <property type="entry name" value="UDG"/>
    <property type="match status" value="1"/>
</dbReference>
<dbReference type="Proteomes" id="UP000637002">
    <property type="component" value="Unassembled WGS sequence"/>
</dbReference>
<dbReference type="Gene3D" id="3.40.470.10">
    <property type="entry name" value="Uracil-DNA glycosylase-like domain"/>
    <property type="match status" value="1"/>
</dbReference>
<dbReference type="InterPro" id="IPR036895">
    <property type="entry name" value="Uracil-DNA_glycosylase-like_sf"/>
</dbReference>
<evidence type="ECO:0000259" key="1">
    <source>
        <dbReference type="SMART" id="SM00986"/>
    </source>
</evidence>
<dbReference type="CDD" id="cd10033">
    <property type="entry name" value="UDG_like"/>
    <property type="match status" value="1"/>
</dbReference>
<organism evidence="2 3">
    <name type="scientific">Chelatococcus reniformis</name>
    <dbReference type="NCBI Taxonomy" id="1494448"/>
    <lineage>
        <taxon>Bacteria</taxon>
        <taxon>Pseudomonadati</taxon>
        <taxon>Pseudomonadota</taxon>
        <taxon>Alphaproteobacteria</taxon>
        <taxon>Hyphomicrobiales</taxon>
        <taxon>Chelatococcaceae</taxon>
        <taxon>Chelatococcus</taxon>
    </lineage>
</organism>
<proteinExistence type="predicted"/>
<feature type="domain" description="Uracil-DNA glycosylase-like" evidence="1">
    <location>
        <begin position="40"/>
        <end position="204"/>
    </location>
</feature>
<dbReference type="AlphaFoldDB" id="A0A916UJI5"/>
<dbReference type="PANTHER" id="PTHR42160:SF1">
    <property type="entry name" value="URACIL-DNA GLYCOSYLASE SUPERFAMILY PROTEIN"/>
    <property type="match status" value="1"/>
</dbReference>
<gene>
    <name evidence="2" type="ORF">GCM10010994_37140</name>
</gene>
<sequence length="212" mass="23481">MPGGGLHEPLPALLDELRRCRICRDAPRSGGPLPHVPRPVIQASAEARICIAGQAPGTRAHASGRPYTDPSGVRLRAWLQLDEATFYDPRKIAIVPMGFCFPGHDALGGDLPPRRECADVWRARVMARLPNIELMLLIGQYAQRWHLARTATVGGVTGTVGRWREIYGASSRPRLLALPHPSWRNSGWLKRNPWFEMDLLPVLRADVAQLVA</sequence>
<dbReference type="SMART" id="SM00986">
    <property type="entry name" value="UDG"/>
    <property type="match status" value="1"/>
</dbReference>
<dbReference type="PANTHER" id="PTHR42160">
    <property type="entry name" value="URACIL-DNA GLYCOSYLASE SUPERFAMILY PROTEIN"/>
    <property type="match status" value="1"/>
</dbReference>
<reference evidence="2" key="1">
    <citation type="journal article" date="2014" name="Int. J. Syst. Evol. Microbiol.">
        <title>Complete genome sequence of Corynebacterium casei LMG S-19264T (=DSM 44701T), isolated from a smear-ripened cheese.</title>
        <authorList>
            <consortium name="US DOE Joint Genome Institute (JGI-PGF)"/>
            <person name="Walter F."/>
            <person name="Albersmeier A."/>
            <person name="Kalinowski J."/>
            <person name="Ruckert C."/>
        </authorList>
    </citation>
    <scope>NUCLEOTIDE SEQUENCE</scope>
    <source>
        <strain evidence="2">CGMCC 1.12919</strain>
    </source>
</reference>
<protein>
    <submittedName>
        <fullName evidence="2">Uracil-DNA glycosylase</fullName>
    </submittedName>
</protein>
<dbReference type="SUPFAM" id="SSF52141">
    <property type="entry name" value="Uracil-DNA glycosylase-like"/>
    <property type="match status" value="1"/>
</dbReference>
<dbReference type="EMBL" id="BMGG01000006">
    <property type="protein sequence ID" value="GGC75256.1"/>
    <property type="molecule type" value="Genomic_DNA"/>
</dbReference>
<evidence type="ECO:0000313" key="3">
    <source>
        <dbReference type="Proteomes" id="UP000637002"/>
    </source>
</evidence>
<dbReference type="InterPro" id="IPR047124">
    <property type="entry name" value="HI_0220.2"/>
</dbReference>
<keyword evidence="3" id="KW-1185">Reference proteome</keyword>
<dbReference type="InterPro" id="IPR005122">
    <property type="entry name" value="Uracil-DNA_glycosylase-like"/>
</dbReference>
<dbReference type="SMART" id="SM00987">
    <property type="entry name" value="UreE_C"/>
    <property type="match status" value="1"/>
</dbReference>